<dbReference type="RefSeq" id="WP_147005025.1">
    <property type="nucleotide sequence ID" value="NZ_AP019846.1"/>
</dbReference>
<dbReference type="KEGG" id="lhg:JMUB5056_0496"/>
<protein>
    <submittedName>
        <fullName evidence="1">Uncharacterized protein</fullName>
    </submittedName>
</protein>
<proteinExistence type="predicted"/>
<evidence type="ECO:0000313" key="1">
    <source>
        <dbReference type="EMBL" id="BBM58913.1"/>
    </source>
</evidence>
<dbReference type="Proteomes" id="UP000321561">
    <property type="component" value="Chromosome"/>
</dbReference>
<name>A0A510L8Q0_9FUSO</name>
<dbReference type="AlphaFoldDB" id="A0A510L8Q0"/>
<sequence>MKNQFFKIVLLAVLSFGIISFSAKNKMMTAKEYTEYQRKKAGKVTAIIEDGFLKELERKSEIINGSFNYKQIKGDRGILTKIYENQEKKVAEAKVEIEDNNGFKINPSSVEGIPFEDKYIKFIEIGVSKWYDKFGNLKTERTHSEDGVLMNINFYDEAGKLVKNYRREGDKGIVEEYSPVKKTYEAILLEDSAESKLTTLTCCFLD</sequence>
<evidence type="ECO:0000313" key="2">
    <source>
        <dbReference type="Proteomes" id="UP000321561"/>
    </source>
</evidence>
<reference evidence="1 2" key="1">
    <citation type="submission" date="2019-07" db="EMBL/GenBank/DDBJ databases">
        <title>Complete Genome Sequence of Leptotrichia hongkongensis Strain JMUB5056.</title>
        <authorList>
            <person name="Watanabe S."/>
            <person name="Cui L."/>
        </authorList>
    </citation>
    <scope>NUCLEOTIDE SEQUENCE [LARGE SCALE GENOMIC DNA]</scope>
    <source>
        <strain evidence="1 2">JMUB5056</strain>
    </source>
</reference>
<gene>
    <name evidence="1" type="ORF">JMUB5056_0496</name>
</gene>
<dbReference type="EMBL" id="AP019846">
    <property type="protein sequence ID" value="BBM58913.1"/>
    <property type="molecule type" value="Genomic_DNA"/>
</dbReference>
<organism evidence="1 2">
    <name type="scientific">Leptotrichia hongkongensis</name>
    <dbReference type="NCBI Taxonomy" id="554406"/>
    <lineage>
        <taxon>Bacteria</taxon>
        <taxon>Fusobacteriati</taxon>
        <taxon>Fusobacteriota</taxon>
        <taxon>Fusobacteriia</taxon>
        <taxon>Fusobacteriales</taxon>
        <taxon>Leptotrichiaceae</taxon>
        <taxon>Leptotrichia</taxon>
    </lineage>
</organism>
<accession>A0A510L8Q0</accession>